<feature type="region of interest" description="Disordered" evidence="5">
    <location>
        <begin position="246"/>
        <end position="291"/>
    </location>
</feature>
<dbReference type="InterPro" id="IPR050307">
    <property type="entry name" value="Sterol_Desaturase_Related"/>
</dbReference>
<dbReference type="AlphaFoldDB" id="A0A316VQH6"/>
<keyword evidence="2" id="KW-0812">Transmembrane</keyword>
<evidence type="ECO:0000256" key="5">
    <source>
        <dbReference type="SAM" id="MobiDB-lite"/>
    </source>
</evidence>
<dbReference type="GO" id="GO:0016491">
    <property type="term" value="F:oxidoreductase activity"/>
    <property type="evidence" value="ECO:0007669"/>
    <property type="project" value="InterPro"/>
</dbReference>
<accession>A0A316VQH6</accession>
<evidence type="ECO:0000313" key="7">
    <source>
        <dbReference type="EMBL" id="PWN37745.1"/>
    </source>
</evidence>
<dbReference type="GO" id="GO:0008610">
    <property type="term" value="P:lipid biosynthetic process"/>
    <property type="evidence" value="ECO:0007669"/>
    <property type="project" value="InterPro"/>
</dbReference>
<dbReference type="EMBL" id="KZ819602">
    <property type="protein sequence ID" value="PWN37745.1"/>
    <property type="molecule type" value="Genomic_DNA"/>
</dbReference>
<dbReference type="FunCoup" id="A0A316VQH6">
    <property type="interactions" value="87"/>
</dbReference>
<name>A0A316VQH6_9BASI</name>
<evidence type="ECO:0000256" key="4">
    <source>
        <dbReference type="ARBA" id="ARBA00023136"/>
    </source>
</evidence>
<evidence type="ECO:0000256" key="2">
    <source>
        <dbReference type="ARBA" id="ARBA00022692"/>
    </source>
</evidence>
<dbReference type="RefSeq" id="XP_025358047.1">
    <property type="nucleotide sequence ID" value="XM_025498306.1"/>
</dbReference>
<dbReference type="Pfam" id="PF04116">
    <property type="entry name" value="FA_hydroxylase"/>
    <property type="match status" value="1"/>
</dbReference>
<organism evidence="7 8">
    <name type="scientific">Meira miltonrushii</name>
    <dbReference type="NCBI Taxonomy" id="1280837"/>
    <lineage>
        <taxon>Eukaryota</taxon>
        <taxon>Fungi</taxon>
        <taxon>Dikarya</taxon>
        <taxon>Basidiomycota</taxon>
        <taxon>Ustilaginomycotina</taxon>
        <taxon>Exobasidiomycetes</taxon>
        <taxon>Exobasidiales</taxon>
        <taxon>Brachybasidiaceae</taxon>
        <taxon>Meira</taxon>
    </lineage>
</organism>
<dbReference type="PANTHER" id="PTHR11863">
    <property type="entry name" value="STEROL DESATURASE"/>
    <property type="match status" value="1"/>
</dbReference>
<dbReference type="GO" id="GO:0005506">
    <property type="term" value="F:iron ion binding"/>
    <property type="evidence" value="ECO:0007669"/>
    <property type="project" value="InterPro"/>
</dbReference>
<keyword evidence="3" id="KW-1133">Transmembrane helix</keyword>
<dbReference type="GeneID" id="37020087"/>
<dbReference type="InterPro" id="IPR006694">
    <property type="entry name" value="Fatty_acid_hydroxylase"/>
</dbReference>
<dbReference type="InParanoid" id="A0A316VQH6"/>
<evidence type="ECO:0000256" key="3">
    <source>
        <dbReference type="ARBA" id="ARBA00022989"/>
    </source>
</evidence>
<dbReference type="STRING" id="1280837.A0A316VQH6"/>
<protein>
    <recommendedName>
        <fullName evidence="6">Fatty acid hydroxylase domain-containing protein</fullName>
    </recommendedName>
</protein>
<dbReference type="OrthoDB" id="408954at2759"/>
<keyword evidence="4" id="KW-0472">Membrane</keyword>
<dbReference type="Proteomes" id="UP000245771">
    <property type="component" value="Unassembled WGS sequence"/>
</dbReference>
<comment type="subcellular location">
    <subcellularLocation>
        <location evidence="1">Membrane</location>
    </subcellularLocation>
</comment>
<sequence>MVLIQQVFQTLLGIFVLESDETSLAQVFADHPGRVQDLAQKVAGLTISTLGMSKGTHLLRLLGPKFANWLYWWGIPSVQFVWACFVMDAWEYALHRAFHESRWLYNNFHSHHHRLYVPYAFGALYNHPFEGFLLDSAGAAISAAASFMTIRQTIVFFTFSIMKTVCDHGGYAFPPWLDPLHLIFPNTAEYHDVHHQMQGLRYNYSQPFFIHFDVLFGTRMSAEKFAKMKKVNQKFKKSFKDANGSSEEKVVSNEKSLPESIRRRGKENGNDASPDDIVLAQGKNGDPTVTLNGETYRAKAGIAT</sequence>
<gene>
    <name evidence="7" type="ORF">FA14DRAFT_159645</name>
</gene>
<feature type="domain" description="Fatty acid hydroxylase" evidence="6">
    <location>
        <begin position="81"/>
        <end position="218"/>
    </location>
</feature>
<evidence type="ECO:0000256" key="1">
    <source>
        <dbReference type="ARBA" id="ARBA00004370"/>
    </source>
</evidence>
<evidence type="ECO:0000259" key="6">
    <source>
        <dbReference type="Pfam" id="PF04116"/>
    </source>
</evidence>
<keyword evidence="8" id="KW-1185">Reference proteome</keyword>
<dbReference type="GO" id="GO:0016020">
    <property type="term" value="C:membrane"/>
    <property type="evidence" value="ECO:0007669"/>
    <property type="project" value="UniProtKB-SubCell"/>
</dbReference>
<proteinExistence type="predicted"/>
<evidence type="ECO:0000313" key="8">
    <source>
        <dbReference type="Proteomes" id="UP000245771"/>
    </source>
</evidence>
<reference evidence="7 8" key="1">
    <citation type="journal article" date="2018" name="Mol. Biol. Evol.">
        <title>Broad Genomic Sampling Reveals a Smut Pathogenic Ancestry of the Fungal Clade Ustilaginomycotina.</title>
        <authorList>
            <person name="Kijpornyongpan T."/>
            <person name="Mondo S.J."/>
            <person name="Barry K."/>
            <person name="Sandor L."/>
            <person name="Lee J."/>
            <person name="Lipzen A."/>
            <person name="Pangilinan J."/>
            <person name="LaButti K."/>
            <person name="Hainaut M."/>
            <person name="Henrissat B."/>
            <person name="Grigoriev I.V."/>
            <person name="Spatafora J.W."/>
            <person name="Aime M.C."/>
        </authorList>
    </citation>
    <scope>NUCLEOTIDE SEQUENCE [LARGE SCALE GENOMIC DNA]</scope>
    <source>
        <strain evidence="7 8">MCA 3882</strain>
    </source>
</reference>
<feature type="compositionally biased region" description="Basic and acidic residues" evidence="5">
    <location>
        <begin position="246"/>
        <end position="269"/>
    </location>
</feature>